<name>A0AAV4USH1_9ARAC</name>
<reference evidence="1 2" key="1">
    <citation type="submission" date="2021-06" db="EMBL/GenBank/DDBJ databases">
        <title>Caerostris darwini draft genome.</title>
        <authorList>
            <person name="Kono N."/>
            <person name="Arakawa K."/>
        </authorList>
    </citation>
    <scope>NUCLEOTIDE SEQUENCE [LARGE SCALE GENOMIC DNA]</scope>
</reference>
<organism evidence="1 2">
    <name type="scientific">Caerostris darwini</name>
    <dbReference type="NCBI Taxonomy" id="1538125"/>
    <lineage>
        <taxon>Eukaryota</taxon>
        <taxon>Metazoa</taxon>
        <taxon>Ecdysozoa</taxon>
        <taxon>Arthropoda</taxon>
        <taxon>Chelicerata</taxon>
        <taxon>Arachnida</taxon>
        <taxon>Araneae</taxon>
        <taxon>Araneomorphae</taxon>
        <taxon>Entelegynae</taxon>
        <taxon>Araneoidea</taxon>
        <taxon>Araneidae</taxon>
        <taxon>Caerostris</taxon>
    </lineage>
</organism>
<protein>
    <submittedName>
        <fullName evidence="1">Uncharacterized protein</fullName>
    </submittedName>
</protein>
<evidence type="ECO:0000313" key="2">
    <source>
        <dbReference type="Proteomes" id="UP001054837"/>
    </source>
</evidence>
<gene>
    <name evidence="1" type="ORF">CDAR_182001</name>
</gene>
<accession>A0AAV4USH1</accession>
<sequence>MISMPRPKGKENIVDIEVIRLVSKSRCDLAVESIKNSSKLVTSVVGQLLTVSQECSSFFRILCFLDLSNFSEASAFGMSRPSAVYIQYVTPEEKTRLLINVMLVLGPTLVQCVANF</sequence>
<keyword evidence="2" id="KW-1185">Reference proteome</keyword>
<comment type="caution">
    <text evidence="1">The sequence shown here is derived from an EMBL/GenBank/DDBJ whole genome shotgun (WGS) entry which is preliminary data.</text>
</comment>
<dbReference type="EMBL" id="BPLQ01011834">
    <property type="protein sequence ID" value="GIY60683.1"/>
    <property type="molecule type" value="Genomic_DNA"/>
</dbReference>
<proteinExistence type="predicted"/>
<dbReference type="Proteomes" id="UP001054837">
    <property type="component" value="Unassembled WGS sequence"/>
</dbReference>
<dbReference type="AlphaFoldDB" id="A0AAV4USH1"/>
<evidence type="ECO:0000313" key="1">
    <source>
        <dbReference type="EMBL" id="GIY60683.1"/>
    </source>
</evidence>